<dbReference type="InterPro" id="IPR013783">
    <property type="entry name" value="Ig-like_fold"/>
</dbReference>
<protein>
    <recommendedName>
        <fullName evidence="5">Immunoglobulin subtype domain-containing protein</fullName>
    </recommendedName>
</protein>
<keyword evidence="1" id="KW-0472">Membrane</keyword>
<evidence type="ECO:0008006" key="5">
    <source>
        <dbReference type="Google" id="ProtNLM"/>
    </source>
</evidence>
<comment type="caution">
    <text evidence="3">The sequence shown here is derived from an EMBL/GenBank/DDBJ whole genome shotgun (WGS) entry which is preliminary data.</text>
</comment>
<organism evidence="3 4">
    <name type="scientific">Biomphalaria pfeifferi</name>
    <name type="common">Bloodfluke planorb</name>
    <name type="synonym">Freshwater snail</name>
    <dbReference type="NCBI Taxonomy" id="112525"/>
    <lineage>
        <taxon>Eukaryota</taxon>
        <taxon>Metazoa</taxon>
        <taxon>Spiralia</taxon>
        <taxon>Lophotrochozoa</taxon>
        <taxon>Mollusca</taxon>
        <taxon>Gastropoda</taxon>
        <taxon>Heterobranchia</taxon>
        <taxon>Euthyneura</taxon>
        <taxon>Panpulmonata</taxon>
        <taxon>Hygrophila</taxon>
        <taxon>Lymnaeoidea</taxon>
        <taxon>Planorbidae</taxon>
        <taxon>Biomphalaria</taxon>
    </lineage>
</organism>
<proteinExistence type="predicted"/>
<dbReference type="AlphaFoldDB" id="A0AAD8C5A9"/>
<evidence type="ECO:0000313" key="4">
    <source>
        <dbReference type="Proteomes" id="UP001233172"/>
    </source>
</evidence>
<keyword evidence="1" id="KW-1133">Transmembrane helix</keyword>
<dbReference type="Gene3D" id="2.60.40.10">
    <property type="entry name" value="Immunoglobulins"/>
    <property type="match status" value="1"/>
</dbReference>
<dbReference type="EMBL" id="JASAOG010000009">
    <property type="protein sequence ID" value="KAK0066747.1"/>
    <property type="molecule type" value="Genomic_DNA"/>
</dbReference>
<dbReference type="SUPFAM" id="SSF48726">
    <property type="entry name" value="Immunoglobulin"/>
    <property type="match status" value="1"/>
</dbReference>
<feature type="chain" id="PRO_5042021900" description="Immunoglobulin subtype domain-containing protein" evidence="2">
    <location>
        <begin position="23"/>
        <end position="198"/>
    </location>
</feature>
<name>A0AAD8C5A9_BIOPF</name>
<feature type="signal peptide" evidence="2">
    <location>
        <begin position="1"/>
        <end position="22"/>
    </location>
</feature>
<reference evidence="3" key="2">
    <citation type="submission" date="2023-04" db="EMBL/GenBank/DDBJ databases">
        <authorList>
            <person name="Bu L."/>
            <person name="Lu L."/>
            <person name="Laidemitt M.R."/>
            <person name="Zhang S.M."/>
            <person name="Mutuku M."/>
            <person name="Mkoji G."/>
            <person name="Steinauer M."/>
            <person name="Loker E.S."/>
        </authorList>
    </citation>
    <scope>NUCLEOTIDE SEQUENCE</scope>
    <source>
        <strain evidence="3">KasaAsao</strain>
        <tissue evidence="3">Whole Snail</tissue>
    </source>
</reference>
<keyword evidence="1" id="KW-0812">Transmembrane</keyword>
<accession>A0AAD8C5A9</accession>
<gene>
    <name evidence="3" type="ORF">Bpfe_003482</name>
</gene>
<evidence type="ECO:0000256" key="1">
    <source>
        <dbReference type="SAM" id="Phobius"/>
    </source>
</evidence>
<reference evidence="3" key="1">
    <citation type="journal article" date="2023" name="PLoS Negl. Trop. Dis.">
        <title>A genome sequence for Biomphalaria pfeifferi, the major vector snail for the human-infecting parasite Schistosoma mansoni.</title>
        <authorList>
            <person name="Bu L."/>
            <person name="Lu L."/>
            <person name="Laidemitt M.R."/>
            <person name="Zhang S.M."/>
            <person name="Mutuku M."/>
            <person name="Mkoji G."/>
            <person name="Steinauer M."/>
            <person name="Loker E.S."/>
        </authorList>
    </citation>
    <scope>NUCLEOTIDE SEQUENCE</scope>
    <source>
        <strain evidence="3">KasaAsao</strain>
    </source>
</reference>
<evidence type="ECO:0000256" key="2">
    <source>
        <dbReference type="SAM" id="SignalP"/>
    </source>
</evidence>
<dbReference type="Proteomes" id="UP001233172">
    <property type="component" value="Unassembled WGS sequence"/>
</dbReference>
<keyword evidence="4" id="KW-1185">Reference proteome</keyword>
<keyword evidence="2" id="KW-0732">Signal</keyword>
<sequence length="198" mass="22241">MVGWFHLPVLVCICIIIEKCTCSVAKEGQSYTLNAQFKHTIPRDLEVVWMFNSYTVSQCSVRKGCLENEKEKTKTSLKFVQETGSASCNITINNVTTEHLGTWALYYLGSASIVYTECLFKCELNAYKSEPVDVIFKSNCVGNRNSFITHINKEDKDVAKGMIPFPYIIVFGFLIIICVSINLDKILSCGSVESSYLI</sequence>
<evidence type="ECO:0000313" key="3">
    <source>
        <dbReference type="EMBL" id="KAK0066747.1"/>
    </source>
</evidence>
<feature type="transmembrane region" description="Helical" evidence="1">
    <location>
        <begin position="165"/>
        <end position="183"/>
    </location>
</feature>
<dbReference type="InterPro" id="IPR036179">
    <property type="entry name" value="Ig-like_dom_sf"/>
</dbReference>